<feature type="non-terminal residue" evidence="1">
    <location>
        <position position="1"/>
    </location>
</feature>
<reference evidence="1" key="1">
    <citation type="submission" date="2013-02" db="EMBL/GenBank/DDBJ databases">
        <authorList>
            <person name="Cross G.A.M."/>
            <person name="Kim H.-S."/>
            <person name="Wickstead B."/>
        </authorList>
    </citation>
    <scope>NUCLEOTIDE SEQUENCE</scope>
    <source>
        <strain evidence="1">Lister 427</strain>
    </source>
</reference>
<dbReference type="SUPFAM" id="SSF58087">
    <property type="entry name" value="Variant surface glycoprotein (N-terminal domain)"/>
    <property type="match status" value="1"/>
</dbReference>
<protein>
    <submittedName>
        <fullName evidence="1">Variant surface glycoprotein 3426</fullName>
    </submittedName>
</protein>
<sequence length="318" mass="33742">VLKLKVVTKTAVHVLETHKGTTQKLTNLQQDLVAMVVNEKTTAAKEATLIARLVRQKAEAATTAFQEAAISAFKASASAAYLAGQITKGARLLLTTGTGSSLHCISTGTAHTAEQQAPKYSGCNVPETGSAVLDTTAQQTAINVEEKFTALSGAAGKVTISATTSKMLHHNGGVYTGETRALTYLEGLITTSAAVGDAPTWNGGAANWQSAAKSFGAVHTAKKFDTQLTSLQQEIKVMLNLADLEEADPEKLKIEVATFGAKDPATQQTIDVPTLNRIKADLKKYRTVHEAKGIERTRADFFKEQIKVNKTACDLGQS</sequence>
<dbReference type="AlphaFoldDB" id="M4STW3"/>
<reference evidence="1" key="2">
    <citation type="journal article" date="2014" name="Mol. Biochem. Parasitol.">
        <title>Capturing the variant surface glycoprotein repertoire (the VSGnome) of Trypanosoma brucei Lister 427.</title>
        <authorList>
            <person name="Cross G.A."/>
            <person name="Kim H.S."/>
            <person name="Wickstead B."/>
        </authorList>
    </citation>
    <scope>NUCLEOTIDE SEQUENCE</scope>
    <source>
        <strain evidence="1">Lister 427</strain>
    </source>
</reference>
<accession>M4STW3</accession>
<name>M4STW3_9TRYP</name>
<organism evidence="1">
    <name type="scientific">Trypanosoma brucei</name>
    <dbReference type="NCBI Taxonomy" id="5691"/>
    <lineage>
        <taxon>Eukaryota</taxon>
        <taxon>Discoba</taxon>
        <taxon>Euglenozoa</taxon>
        <taxon>Kinetoplastea</taxon>
        <taxon>Metakinetoplastina</taxon>
        <taxon>Trypanosomatida</taxon>
        <taxon>Trypanosomatidae</taxon>
        <taxon>Trypanosoma</taxon>
    </lineage>
</organism>
<proteinExistence type="predicted"/>
<evidence type="ECO:0000313" key="1">
    <source>
        <dbReference type="EMBL" id="AGH59459.1"/>
    </source>
</evidence>
<dbReference type="VEuPathDB" id="TriTrypDB:Tb11.v5.0112"/>
<dbReference type="Gene3D" id="3.90.150.10">
    <property type="entry name" value="Variant Surface Glycoprotein, subunit A domain 1"/>
    <property type="match status" value="1"/>
</dbReference>
<dbReference type="EMBL" id="KC612028">
    <property type="protein sequence ID" value="AGH59459.1"/>
    <property type="molecule type" value="Genomic_DNA"/>
</dbReference>